<feature type="transmembrane region" description="Helical" evidence="1">
    <location>
        <begin position="317"/>
        <end position="338"/>
    </location>
</feature>
<gene>
    <name evidence="2" type="ORF">BSL78_19338</name>
</gene>
<dbReference type="AlphaFoldDB" id="A0A2G8K751"/>
<accession>A0A2G8K751</accession>
<keyword evidence="1" id="KW-0472">Membrane</keyword>
<name>A0A2G8K751_STIJA</name>
<sequence>MEKAPKLIAEMFPGMKDALGWEILKSSSVSTNLPADSMGFWMTQGFPIGLFILHVITATLGKGDRSLGRCFVNTDKEYSITSSQEKYITEFCLDAAKGTNCSQINCSQSEVFCNTNAVKNNWRDDLHEAKYIPSLFVYRYSLWFLFLFVVLRAIPQTLWRLFCGADIRKGVNGVATVAEFQHEMRGASLAVEMYEGHNKRQNESSANHQTAAAFNVINRYTTWMANMKKIGLEEVEKRAKRKGLYYLYVTRKVFDILIDIVLFGALVVLHVKHDVFSLSSFVCDLHDDANNLLQCRTIPQRYVTCTVSFAMEFVISVYALTVAYATDIILQSFALVWFSRVIRRCARKLSGGNNGDKRPVFWDSFLSRELALGSEVFGNEYRALMKSTNDLYLIGRLYKQSNIHHGHFLQTMSEKILEHLRHVFDNLERNSEISSQVLPTLGGSPIIVTEAENKDIFSQGDNGNARLEDSCLSISYPGSSTMPSVSSNPVLLNNDSHNIHLDM</sequence>
<proteinExistence type="predicted"/>
<evidence type="ECO:0008006" key="4">
    <source>
        <dbReference type="Google" id="ProtNLM"/>
    </source>
</evidence>
<dbReference type="Proteomes" id="UP000230750">
    <property type="component" value="Unassembled WGS sequence"/>
</dbReference>
<evidence type="ECO:0000256" key="1">
    <source>
        <dbReference type="SAM" id="Phobius"/>
    </source>
</evidence>
<dbReference type="EMBL" id="MRZV01000824">
    <property type="protein sequence ID" value="PIK43812.1"/>
    <property type="molecule type" value="Genomic_DNA"/>
</dbReference>
<comment type="caution">
    <text evidence="2">The sequence shown here is derived from an EMBL/GenBank/DDBJ whole genome shotgun (WGS) entry which is preliminary data.</text>
</comment>
<keyword evidence="3" id="KW-1185">Reference proteome</keyword>
<keyword evidence="1" id="KW-1133">Transmembrane helix</keyword>
<reference evidence="2 3" key="1">
    <citation type="journal article" date="2017" name="PLoS Biol.">
        <title>The sea cucumber genome provides insights into morphological evolution and visceral regeneration.</title>
        <authorList>
            <person name="Zhang X."/>
            <person name="Sun L."/>
            <person name="Yuan J."/>
            <person name="Sun Y."/>
            <person name="Gao Y."/>
            <person name="Zhang L."/>
            <person name="Li S."/>
            <person name="Dai H."/>
            <person name="Hamel J.F."/>
            <person name="Liu C."/>
            <person name="Yu Y."/>
            <person name="Liu S."/>
            <person name="Lin W."/>
            <person name="Guo K."/>
            <person name="Jin S."/>
            <person name="Xu P."/>
            <person name="Storey K.B."/>
            <person name="Huan P."/>
            <person name="Zhang T."/>
            <person name="Zhou Y."/>
            <person name="Zhang J."/>
            <person name="Lin C."/>
            <person name="Li X."/>
            <person name="Xing L."/>
            <person name="Huo D."/>
            <person name="Sun M."/>
            <person name="Wang L."/>
            <person name="Mercier A."/>
            <person name="Li F."/>
            <person name="Yang H."/>
            <person name="Xiang J."/>
        </authorList>
    </citation>
    <scope>NUCLEOTIDE SEQUENCE [LARGE SCALE GENOMIC DNA]</scope>
    <source>
        <strain evidence="2">Shaxun</strain>
        <tissue evidence="2">Muscle</tissue>
    </source>
</reference>
<feature type="transmembrane region" description="Helical" evidence="1">
    <location>
        <begin position="245"/>
        <end position="271"/>
    </location>
</feature>
<protein>
    <recommendedName>
        <fullName evidence="4">Innexin</fullName>
    </recommendedName>
</protein>
<evidence type="ECO:0000313" key="3">
    <source>
        <dbReference type="Proteomes" id="UP000230750"/>
    </source>
</evidence>
<evidence type="ECO:0000313" key="2">
    <source>
        <dbReference type="EMBL" id="PIK43812.1"/>
    </source>
</evidence>
<dbReference type="OrthoDB" id="10509061at2759"/>
<keyword evidence="1" id="KW-0812">Transmembrane</keyword>
<organism evidence="2 3">
    <name type="scientific">Stichopus japonicus</name>
    <name type="common">Sea cucumber</name>
    <dbReference type="NCBI Taxonomy" id="307972"/>
    <lineage>
        <taxon>Eukaryota</taxon>
        <taxon>Metazoa</taxon>
        <taxon>Echinodermata</taxon>
        <taxon>Eleutherozoa</taxon>
        <taxon>Echinozoa</taxon>
        <taxon>Holothuroidea</taxon>
        <taxon>Aspidochirotacea</taxon>
        <taxon>Aspidochirotida</taxon>
        <taxon>Stichopodidae</taxon>
        <taxon>Apostichopus</taxon>
    </lineage>
</organism>
<feature type="transmembrane region" description="Helical" evidence="1">
    <location>
        <begin position="131"/>
        <end position="151"/>
    </location>
</feature>